<dbReference type="InterPro" id="IPR016181">
    <property type="entry name" value="Acyl_CoA_acyltransferase"/>
</dbReference>
<dbReference type="PROSITE" id="PS51186">
    <property type="entry name" value="GNAT"/>
    <property type="match status" value="1"/>
</dbReference>
<keyword evidence="3" id="KW-1185">Reference proteome</keyword>
<dbReference type="InterPro" id="IPR000182">
    <property type="entry name" value="GNAT_dom"/>
</dbReference>
<evidence type="ECO:0000259" key="1">
    <source>
        <dbReference type="PROSITE" id="PS51186"/>
    </source>
</evidence>
<name>A0ABQ3ZHE9_9ACTN</name>
<feature type="domain" description="N-acetyltransferase" evidence="1">
    <location>
        <begin position="11"/>
        <end position="173"/>
    </location>
</feature>
<evidence type="ECO:0000313" key="2">
    <source>
        <dbReference type="EMBL" id="GIE17972.1"/>
    </source>
</evidence>
<dbReference type="SUPFAM" id="SSF55729">
    <property type="entry name" value="Acyl-CoA N-acyltransferases (Nat)"/>
    <property type="match status" value="1"/>
</dbReference>
<protein>
    <submittedName>
        <fullName evidence="2">Acetyltransferase</fullName>
    </submittedName>
</protein>
<sequence length="173" mass="18758">MSTSPEPSHGLTLRPWHDNDAAALVAVAGDPALHRWTGVRAADTTEALRWLAVQHAGLADGSRYTFAVVGDGQDLLGQVVLKRGERPENLAEVGYWVAGPARGRGVAPRAVTILTTWSFTRFPELTRIELRHQSDNTASCRVAVKCGYAYEATLAAAHPYPQTGHLHALERTL</sequence>
<dbReference type="Proteomes" id="UP000603200">
    <property type="component" value="Unassembled WGS sequence"/>
</dbReference>
<accession>A0ABQ3ZHE9</accession>
<proteinExistence type="predicted"/>
<dbReference type="Gene3D" id="3.40.630.30">
    <property type="match status" value="1"/>
</dbReference>
<comment type="caution">
    <text evidence="2">The sequence shown here is derived from an EMBL/GenBank/DDBJ whole genome shotgun (WGS) entry which is preliminary data.</text>
</comment>
<dbReference type="PANTHER" id="PTHR43441">
    <property type="entry name" value="RIBOSOMAL-PROTEIN-SERINE ACETYLTRANSFERASE"/>
    <property type="match status" value="1"/>
</dbReference>
<dbReference type="InterPro" id="IPR051908">
    <property type="entry name" value="Ribosomal_N-acetyltransferase"/>
</dbReference>
<dbReference type="RefSeq" id="WP_239158628.1">
    <property type="nucleotide sequence ID" value="NZ_BAAATV010000004.1"/>
</dbReference>
<evidence type="ECO:0000313" key="3">
    <source>
        <dbReference type="Proteomes" id="UP000603200"/>
    </source>
</evidence>
<gene>
    <name evidence="2" type="ORF">Ahu01nite_010740</name>
</gene>
<dbReference type="Pfam" id="PF13302">
    <property type="entry name" value="Acetyltransf_3"/>
    <property type="match status" value="1"/>
</dbReference>
<reference evidence="2 3" key="1">
    <citation type="submission" date="2021-01" db="EMBL/GenBank/DDBJ databases">
        <title>Whole genome shotgun sequence of Actinoplanes humidus NBRC 14915.</title>
        <authorList>
            <person name="Komaki H."/>
            <person name="Tamura T."/>
        </authorList>
    </citation>
    <scope>NUCLEOTIDE SEQUENCE [LARGE SCALE GENOMIC DNA]</scope>
    <source>
        <strain evidence="2 3">NBRC 14915</strain>
    </source>
</reference>
<dbReference type="PANTHER" id="PTHR43441:SF10">
    <property type="entry name" value="ACETYLTRANSFERASE"/>
    <property type="match status" value="1"/>
</dbReference>
<organism evidence="2 3">
    <name type="scientific">Winogradskya humida</name>
    <dbReference type="NCBI Taxonomy" id="113566"/>
    <lineage>
        <taxon>Bacteria</taxon>
        <taxon>Bacillati</taxon>
        <taxon>Actinomycetota</taxon>
        <taxon>Actinomycetes</taxon>
        <taxon>Micromonosporales</taxon>
        <taxon>Micromonosporaceae</taxon>
        <taxon>Winogradskya</taxon>
    </lineage>
</organism>
<dbReference type="EMBL" id="BOMN01000013">
    <property type="protein sequence ID" value="GIE17972.1"/>
    <property type="molecule type" value="Genomic_DNA"/>
</dbReference>